<dbReference type="EMBL" id="JALLKP010000001">
    <property type="protein sequence ID" value="KAK2198247.1"/>
    <property type="molecule type" value="Genomic_DNA"/>
</dbReference>
<dbReference type="KEGG" id="bdw:94335554"/>
<protein>
    <submittedName>
        <fullName evidence="3">Bifunctional Pseudouridine synthase TruA-RsuA-RluB-E-F</fullName>
    </submittedName>
</protein>
<evidence type="ECO:0000256" key="2">
    <source>
        <dbReference type="SAM" id="MobiDB-lite"/>
    </source>
</evidence>
<dbReference type="GeneID" id="94335554"/>
<name>A0AAD9PNU3_9APIC</name>
<evidence type="ECO:0000313" key="3">
    <source>
        <dbReference type="EMBL" id="KAK2198247.1"/>
    </source>
</evidence>
<gene>
    <name evidence="3" type="ORF">BdWA1_001256</name>
</gene>
<dbReference type="Gene3D" id="3.30.70.580">
    <property type="entry name" value="Pseudouridine synthase I, catalytic domain, N-terminal subdomain"/>
    <property type="match status" value="1"/>
</dbReference>
<feature type="region of interest" description="Disordered" evidence="2">
    <location>
        <begin position="118"/>
        <end position="138"/>
    </location>
</feature>
<keyword evidence="4" id="KW-1185">Reference proteome</keyword>
<dbReference type="GO" id="GO:0009982">
    <property type="term" value="F:pseudouridine synthase activity"/>
    <property type="evidence" value="ECO:0007669"/>
    <property type="project" value="InterPro"/>
</dbReference>
<dbReference type="PANTHER" id="PTHR11142:SF0">
    <property type="entry name" value="TRNA PSEUDOURIDINE SYNTHASE-LIKE 1"/>
    <property type="match status" value="1"/>
</dbReference>
<accession>A0AAD9PNU3</accession>
<comment type="caution">
    <text evidence="3">The sequence shown here is derived from an EMBL/GenBank/DDBJ whole genome shotgun (WGS) entry which is preliminary data.</text>
</comment>
<sequence length="244" mass="27495">MAGGKSVDNLLNETCSNKDELHGDDMEYISEACDSENFTRGELTLERPKTNLVLIVSYDGTKYGGFVGPALFLNEYLTRINCTDSSKYVKTNKTPHNSVTNEILRAICMVHGYLRKRHRKDKEDNTETSAKESESNVIGSESFQRRFTLIPSSRTDKGVHATETACQYLSFDKELPCNGNLKEFQDAVNSLLPNDIRILSLATAPSAEGFRKMSRGNERDRIIDPICTIKDIKLERIDLSNEKK</sequence>
<dbReference type="InterPro" id="IPR020103">
    <property type="entry name" value="PsdUridine_synth_cat_dom_sf"/>
</dbReference>
<dbReference type="InterPro" id="IPR020094">
    <property type="entry name" value="TruA/RsuA/RluB/E/F_N"/>
</dbReference>
<evidence type="ECO:0000256" key="1">
    <source>
        <dbReference type="ARBA" id="ARBA00023235"/>
    </source>
</evidence>
<dbReference type="InterPro" id="IPR001406">
    <property type="entry name" value="PsdUridine_synth_TruA"/>
</dbReference>
<reference evidence="3" key="1">
    <citation type="journal article" date="2023" name="Nat. Microbiol.">
        <title>Babesia duncani multi-omics identifies virulence factors and drug targets.</title>
        <authorList>
            <person name="Singh P."/>
            <person name="Lonardi S."/>
            <person name="Liang Q."/>
            <person name="Vydyam P."/>
            <person name="Khabirova E."/>
            <person name="Fang T."/>
            <person name="Gihaz S."/>
            <person name="Thekkiniath J."/>
            <person name="Munshi M."/>
            <person name="Abel S."/>
            <person name="Ciampossin L."/>
            <person name="Batugedara G."/>
            <person name="Gupta M."/>
            <person name="Lu X.M."/>
            <person name="Lenz T."/>
            <person name="Chakravarty S."/>
            <person name="Cornillot E."/>
            <person name="Hu Y."/>
            <person name="Ma W."/>
            <person name="Gonzalez L.M."/>
            <person name="Sanchez S."/>
            <person name="Estrada K."/>
            <person name="Sanchez-Flores A."/>
            <person name="Montero E."/>
            <person name="Harb O.S."/>
            <person name="Le Roch K.G."/>
            <person name="Mamoun C.B."/>
        </authorList>
    </citation>
    <scope>NUCLEOTIDE SEQUENCE</scope>
    <source>
        <strain evidence="3">WA1</strain>
    </source>
</reference>
<evidence type="ECO:0000313" key="4">
    <source>
        <dbReference type="Proteomes" id="UP001214638"/>
    </source>
</evidence>
<dbReference type="RefSeq" id="XP_067805089.1">
    <property type="nucleotide sequence ID" value="XM_067946298.1"/>
</dbReference>
<dbReference type="GO" id="GO:0003723">
    <property type="term" value="F:RNA binding"/>
    <property type="evidence" value="ECO:0007669"/>
    <property type="project" value="InterPro"/>
</dbReference>
<dbReference type="GO" id="GO:0031119">
    <property type="term" value="P:tRNA pseudouridine synthesis"/>
    <property type="evidence" value="ECO:0007669"/>
    <property type="project" value="TreeGrafter"/>
</dbReference>
<proteinExistence type="predicted"/>
<dbReference type="AlphaFoldDB" id="A0AAD9PNU3"/>
<organism evidence="3 4">
    <name type="scientific">Babesia duncani</name>
    <dbReference type="NCBI Taxonomy" id="323732"/>
    <lineage>
        <taxon>Eukaryota</taxon>
        <taxon>Sar</taxon>
        <taxon>Alveolata</taxon>
        <taxon>Apicomplexa</taxon>
        <taxon>Aconoidasida</taxon>
        <taxon>Piroplasmida</taxon>
        <taxon>Babesiidae</taxon>
        <taxon>Babesia</taxon>
    </lineage>
</organism>
<feature type="compositionally biased region" description="Basic and acidic residues" evidence="2">
    <location>
        <begin position="121"/>
        <end position="134"/>
    </location>
</feature>
<dbReference type="Proteomes" id="UP001214638">
    <property type="component" value="Unassembled WGS sequence"/>
</dbReference>
<keyword evidence="1" id="KW-0413">Isomerase</keyword>
<dbReference type="PANTHER" id="PTHR11142">
    <property type="entry name" value="PSEUDOURIDYLATE SYNTHASE"/>
    <property type="match status" value="1"/>
</dbReference>
<dbReference type="SUPFAM" id="SSF55120">
    <property type="entry name" value="Pseudouridine synthase"/>
    <property type="match status" value="1"/>
</dbReference>